<evidence type="ECO:0000256" key="3">
    <source>
        <dbReference type="ARBA" id="ARBA00023002"/>
    </source>
</evidence>
<keyword evidence="5" id="KW-1185">Reference proteome</keyword>
<dbReference type="GO" id="GO:0005737">
    <property type="term" value="C:cytoplasm"/>
    <property type="evidence" value="ECO:0007669"/>
    <property type="project" value="TreeGrafter"/>
</dbReference>
<evidence type="ECO:0000256" key="1">
    <source>
        <dbReference type="ARBA" id="ARBA00006484"/>
    </source>
</evidence>
<dbReference type="AlphaFoldDB" id="A0AAD4HUH9"/>
<organism evidence="4 5">
    <name type="scientific">Staphylotrichum longicolle</name>
    <dbReference type="NCBI Taxonomy" id="669026"/>
    <lineage>
        <taxon>Eukaryota</taxon>
        <taxon>Fungi</taxon>
        <taxon>Dikarya</taxon>
        <taxon>Ascomycota</taxon>
        <taxon>Pezizomycotina</taxon>
        <taxon>Sordariomycetes</taxon>
        <taxon>Sordariomycetidae</taxon>
        <taxon>Sordariales</taxon>
        <taxon>Chaetomiaceae</taxon>
        <taxon>Staphylotrichum</taxon>
    </lineage>
</organism>
<evidence type="ECO:0000256" key="2">
    <source>
        <dbReference type="ARBA" id="ARBA00022857"/>
    </source>
</evidence>
<dbReference type="CDD" id="cd05325">
    <property type="entry name" value="carb_red_sniffer_like_SDR_c"/>
    <property type="match status" value="1"/>
</dbReference>
<dbReference type="PANTHER" id="PTHR43544:SF7">
    <property type="entry name" value="NADB-LER2"/>
    <property type="match status" value="1"/>
</dbReference>
<dbReference type="PANTHER" id="PTHR43544">
    <property type="entry name" value="SHORT-CHAIN DEHYDROGENASE/REDUCTASE"/>
    <property type="match status" value="1"/>
</dbReference>
<evidence type="ECO:0000313" key="4">
    <source>
        <dbReference type="EMBL" id="KAG7284357.1"/>
    </source>
</evidence>
<keyword evidence="3" id="KW-0560">Oxidoreductase</keyword>
<dbReference type="Pfam" id="PF00106">
    <property type="entry name" value="adh_short"/>
    <property type="match status" value="1"/>
</dbReference>
<dbReference type="GO" id="GO:0016491">
    <property type="term" value="F:oxidoreductase activity"/>
    <property type="evidence" value="ECO:0007669"/>
    <property type="project" value="UniProtKB-KW"/>
</dbReference>
<dbReference type="InterPro" id="IPR036291">
    <property type="entry name" value="NAD(P)-bd_dom_sf"/>
</dbReference>
<comment type="similarity">
    <text evidence="1">Belongs to the short-chain dehydrogenases/reductases (SDR) family.</text>
</comment>
<dbReference type="PRINTS" id="PR00081">
    <property type="entry name" value="GDHRDH"/>
</dbReference>
<name>A0AAD4HUH9_9PEZI</name>
<dbReference type="InterPro" id="IPR002347">
    <property type="entry name" value="SDR_fam"/>
</dbReference>
<dbReference type="SUPFAM" id="SSF51735">
    <property type="entry name" value="NAD(P)-binding Rossmann-fold domains"/>
    <property type="match status" value="1"/>
</dbReference>
<gene>
    <name evidence="4" type="primary">NOR1</name>
    <name evidence="4" type="ORF">NEMBOFW57_010730</name>
</gene>
<dbReference type="EMBL" id="JAHCVI010000006">
    <property type="protein sequence ID" value="KAG7284357.1"/>
    <property type="molecule type" value="Genomic_DNA"/>
</dbReference>
<keyword evidence="2" id="KW-0521">NADP</keyword>
<proteinExistence type="inferred from homology"/>
<dbReference type="Gene3D" id="3.40.50.720">
    <property type="entry name" value="NAD(P)-binding Rossmann-like Domain"/>
    <property type="match status" value="1"/>
</dbReference>
<dbReference type="Proteomes" id="UP001197093">
    <property type="component" value="Unassembled WGS sequence"/>
</dbReference>
<protein>
    <submittedName>
        <fullName evidence="4">NADP-dependent oxidoreductases 1</fullName>
    </submittedName>
</protein>
<dbReference type="InterPro" id="IPR051468">
    <property type="entry name" value="Fungal_SecMetab_SDRs"/>
</dbReference>
<evidence type="ECO:0000313" key="5">
    <source>
        <dbReference type="Proteomes" id="UP001197093"/>
    </source>
</evidence>
<comment type="caution">
    <text evidence="4">The sequence shown here is derived from an EMBL/GenBank/DDBJ whole genome shotgun (WGS) entry which is preliminary data.</text>
</comment>
<sequence>MMNGTISNGFFRHGANTPSVSNGTYNTTYLITGASRGLGKGLVAAYLLRPNTTVIACVRNTTTQSAALTALPKADTSTLIILKLDCASETDPFDAAAALRAQHALTHIDVVIANAAIATNFGPASTMPLAHLQNHMMVNTYSVLLLFQATRELLQAARPGGAKFVLVGAPISTITGMDEYARSPLFAYGMSKLAGNYLVRKVHYENAWLVAFVVDPGHVQTDMGDTGARLMGRKEAPTTIQESVDGILARIDEATKEESSGHFLLHEDGSKLPW</sequence>
<reference evidence="4" key="1">
    <citation type="submission" date="2023-02" db="EMBL/GenBank/DDBJ databases">
        <authorList>
            <person name="Palmer J.M."/>
        </authorList>
    </citation>
    <scope>NUCLEOTIDE SEQUENCE</scope>
    <source>
        <strain evidence="4">FW57</strain>
    </source>
</reference>
<accession>A0AAD4HUH9</accession>